<feature type="transmembrane region" description="Helical" evidence="14">
    <location>
        <begin position="130"/>
        <end position="150"/>
    </location>
</feature>
<dbReference type="GO" id="GO:0016020">
    <property type="term" value="C:membrane"/>
    <property type="evidence" value="ECO:0007669"/>
    <property type="project" value="InterPro"/>
</dbReference>
<feature type="transmembrane region" description="Helical" evidence="14">
    <location>
        <begin position="103"/>
        <end position="124"/>
    </location>
</feature>
<name>H5SK53_9BACT</name>
<reference evidence="16" key="1">
    <citation type="journal article" date="2005" name="Environ. Microbiol.">
        <title>Genetic and functional properties of uncultivated thermophilic crenarchaeotes from a subsurface gold mine as revealed by analysis of genome fragments.</title>
        <authorList>
            <person name="Nunoura T."/>
            <person name="Hirayama H."/>
            <person name="Takami H."/>
            <person name="Oida H."/>
            <person name="Nishi S."/>
            <person name="Shimamura S."/>
            <person name="Suzuki Y."/>
            <person name="Inagaki F."/>
            <person name="Takai K."/>
            <person name="Nealson K.H."/>
            <person name="Horikoshi K."/>
        </authorList>
    </citation>
    <scope>NUCLEOTIDE SEQUENCE</scope>
</reference>
<reference evidence="16" key="2">
    <citation type="journal article" date="2012" name="PLoS ONE">
        <title>A Deeply Branching Thermophilic Bacterium with an Ancient Acetyl-CoA Pathway Dominates a Subsurface Ecosystem.</title>
        <authorList>
            <person name="Takami H."/>
            <person name="Noguchi H."/>
            <person name="Takaki Y."/>
            <person name="Uchiyama I."/>
            <person name="Toyoda A."/>
            <person name="Nishi S."/>
            <person name="Chee G.-J."/>
            <person name="Arai W."/>
            <person name="Nunoura T."/>
            <person name="Itoh T."/>
            <person name="Hattori M."/>
            <person name="Takai K."/>
        </authorList>
    </citation>
    <scope>NUCLEOTIDE SEQUENCE</scope>
</reference>
<gene>
    <name evidence="16" type="ORF">HGMM_F40B03C27</name>
</gene>
<evidence type="ECO:0000256" key="14">
    <source>
        <dbReference type="SAM" id="Phobius"/>
    </source>
</evidence>
<keyword evidence="8" id="KW-0862">Zinc</keyword>
<evidence type="ECO:0000256" key="5">
    <source>
        <dbReference type="ARBA" id="ARBA00022723"/>
    </source>
</evidence>
<evidence type="ECO:0000256" key="4">
    <source>
        <dbReference type="ARBA" id="ARBA00022692"/>
    </source>
</evidence>
<evidence type="ECO:0000313" key="16">
    <source>
        <dbReference type="EMBL" id="BAL56539.1"/>
    </source>
</evidence>
<evidence type="ECO:0000256" key="12">
    <source>
        <dbReference type="ARBA" id="ARBA00023136"/>
    </source>
</evidence>
<keyword evidence="10" id="KW-0560">Oxidoreductase</keyword>
<comment type="subcellular location">
    <subcellularLocation>
        <location evidence="2">Endoplasmic reticulum membrane</location>
        <topology evidence="2">Multi-pass membrane protein</topology>
    </subcellularLocation>
</comment>
<keyword evidence="7" id="KW-0276">Fatty acid metabolism</keyword>
<feature type="transmembrane region" description="Helical" evidence="14">
    <location>
        <begin position="50"/>
        <end position="68"/>
    </location>
</feature>
<keyword evidence="13" id="KW-0275">Fatty acid biosynthesis</keyword>
<evidence type="ECO:0000256" key="2">
    <source>
        <dbReference type="ARBA" id="ARBA00004477"/>
    </source>
</evidence>
<feature type="domain" description="Fatty acid hydroxylase" evidence="15">
    <location>
        <begin position="54"/>
        <end position="193"/>
    </location>
</feature>
<dbReference type="PANTHER" id="PTHR12863">
    <property type="entry name" value="FATTY ACID HYDROXYLASE"/>
    <property type="match status" value="1"/>
</dbReference>
<sequence>MHGRARLFENPILELLTLSSPYVIWGMYIPIVSGLLYYSVAGLGLKVGEVALTFLAAVFTWTLAEYLLHRFVFHWVDERPWVQRFHYLVHGVHHEYPSDPHHLFMPPVPSLILASAFGGLFYLLLGRYGFAFLAGFIVGYLLYSTTHYLMHRVKNPPTRFLKKLWRHHHLHHFKSPERAFGVSSPLWDWVFGTMPEEKPRRTT</sequence>
<dbReference type="EMBL" id="AP011750">
    <property type="protein sequence ID" value="BAL56539.1"/>
    <property type="molecule type" value="Genomic_DNA"/>
</dbReference>
<evidence type="ECO:0000256" key="3">
    <source>
        <dbReference type="ARBA" id="ARBA00022516"/>
    </source>
</evidence>
<protein>
    <submittedName>
        <fullName evidence="16">Fatty acid hydroxylase</fullName>
    </submittedName>
</protein>
<dbReference type="GO" id="GO:0005506">
    <property type="term" value="F:iron ion binding"/>
    <property type="evidence" value="ECO:0007669"/>
    <property type="project" value="InterPro"/>
</dbReference>
<keyword evidence="9 14" id="KW-1133">Transmembrane helix</keyword>
<organism evidence="16">
    <name type="scientific">uncultured Bacteroidota bacterium</name>
    <dbReference type="NCBI Taxonomy" id="152509"/>
    <lineage>
        <taxon>Bacteria</taxon>
        <taxon>Pseudomonadati</taxon>
        <taxon>Bacteroidota</taxon>
        <taxon>environmental samples</taxon>
    </lineage>
</organism>
<evidence type="ECO:0000256" key="1">
    <source>
        <dbReference type="ARBA" id="ARBA00001947"/>
    </source>
</evidence>
<proteinExistence type="predicted"/>
<evidence type="ECO:0000256" key="6">
    <source>
        <dbReference type="ARBA" id="ARBA00022824"/>
    </source>
</evidence>
<keyword evidence="5" id="KW-0479">Metal-binding</keyword>
<evidence type="ECO:0000256" key="8">
    <source>
        <dbReference type="ARBA" id="ARBA00022833"/>
    </source>
</evidence>
<feature type="transmembrane region" description="Helical" evidence="14">
    <location>
        <begin position="12"/>
        <end position="38"/>
    </location>
</feature>
<dbReference type="AlphaFoldDB" id="H5SK53"/>
<evidence type="ECO:0000256" key="10">
    <source>
        <dbReference type="ARBA" id="ARBA00023002"/>
    </source>
</evidence>
<evidence type="ECO:0000259" key="15">
    <source>
        <dbReference type="Pfam" id="PF04116"/>
    </source>
</evidence>
<comment type="cofactor">
    <cofactor evidence="1">
        <name>Zn(2+)</name>
        <dbReference type="ChEBI" id="CHEBI:29105"/>
    </cofactor>
</comment>
<dbReference type="InterPro" id="IPR006694">
    <property type="entry name" value="Fatty_acid_hydroxylase"/>
</dbReference>
<dbReference type="GO" id="GO:0006633">
    <property type="term" value="P:fatty acid biosynthetic process"/>
    <property type="evidence" value="ECO:0007669"/>
    <property type="project" value="UniProtKB-KW"/>
</dbReference>
<evidence type="ECO:0000256" key="13">
    <source>
        <dbReference type="ARBA" id="ARBA00023160"/>
    </source>
</evidence>
<keyword evidence="4 14" id="KW-0812">Transmembrane</keyword>
<keyword evidence="12 14" id="KW-0472">Membrane</keyword>
<dbReference type="Pfam" id="PF04116">
    <property type="entry name" value="FA_hydroxylase"/>
    <property type="match status" value="1"/>
</dbReference>
<keyword evidence="6" id="KW-0256">Endoplasmic reticulum</keyword>
<dbReference type="InterPro" id="IPR014430">
    <property type="entry name" value="Scs7"/>
</dbReference>
<evidence type="ECO:0000256" key="7">
    <source>
        <dbReference type="ARBA" id="ARBA00022832"/>
    </source>
</evidence>
<dbReference type="GO" id="GO:0080132">
    <property type="term" value="F:fatty acid 2-hydroxylase activity"/>
    <property type="evidence" value="ECO:0007669"/>
    <property type="project" value="InterPro"/>
</dbReference>
<accession>H5SK53</accession>
<evidence type="ECO:0000256" key="11">
    <source>
        <dbReference type="ARBA" id="ARBA00023098"/>
    </source>
</evidence>
<dbReference type="PANTHER" id="PTHR12863:SF1">
    <property type="entry name" value="FATTY ACID 2-HYDROXYLASE"/>
    <property type="match status" value="1"/>
</dbReference>
<keyword evidence="3" id="KW-0444">Lipid biosynthesis</keyword>
<keyword evidence="11" id="KW-0443">Lipid metabolism</keyword>
<evidence type="ECO:0000256" key="9">
    <source>
        <dbReference type="ARBA" id="ARBA00022989"/>
    </source>
</evidence>